<evidence type="ECO:0000256" key="6">
    <source>
        <dbReference type="ARBA" id="ARBA00035292"/>
    </source>
</evidence>
<gene>
    <name evidence="10" type="ORF">O3E_00745</name>
</gene>
<evidence type="ECO:0000256" key="5">
    <source>
        <dbReference type="ARBA" id="ARBA00023274"/>
    </source>
</evidence>
<accession>A0AAU8RPU8</accession>
<dbReference type="InterPro" id="IPR036935">
    <property type="entry name" value="Ribosomal_bL9_N_sf"/>
</dbReference>
<evidence type="ECO:0000256" key="1">
    <source>
        <dbReference type="ARBA" id="ARBA00010605"/>
    </source>
</evidence>
<dbReference type="RefSeq" id="WP_014943245.1">
    <property type="nucleotide sequence ID" value="NZ_CP007563.1"/>
</dbReference>
<dbReference type="Gene3D" id="3.40.5.10">
    <property type="entry name" value="Ribosomal protein L9, N-terminal domain"/>
    <property type="match status" value="1"/>
</dbReference>
<keyword evidence="4 10" id="KW-0689">Ribosomal protein</keyword>
<organism evidence="10 11">
    <name type="scientific">Candidatus Portiera aleyrodidarum MED</name>
    <name type="common">Bemisia tabaci</name>
    <dbReference type="NCBI Taxonomy" id="1163752"/>
    <lineage>
        <taxon>Bacteria</taxon>
        <taxon>Pseudomonadati</taxon>
        <taxon>Pseudomonadota</taxon>
        <taxon>Gammaproteobacteria</taxon>
        <taxon>Candidatus Johnevansiales</taxon>
        <taxon>Candidatus Johnevansiaceae</taxon>
        <taxon>Candidatus Portiera</taxon>
    </lineage>
</organism>
<dbReference type="NCBIfam" id="TIGR00158">
    <property type="entry name" value="L9"/>
    <property type="match status" value="1"/>
</dbReference>
<dbReference type="PANTHER" id="PTHR21368">
    <property type="entry name" value="50S RIBOSOMAL PROTEIN L9"/>
    <property type="match status" value="1"/>
</dbReference>
<sequence>MNVILISKNSNSGKKGTIVSVNKGYARNFLIRKGFAIIAKKKNIEYLKQMRKHYLKEYKLYIYKIKTKLKNVKIEIFCKSGQTGKIVGSIGRRYLSKVFYEKYEIKINKKHITIKKNIIKKFGEYKISLYEQINIKINIQKYK</sequence>
<dbReference type="InterPro" id="IPR020069">
    <property type="entry name" value="Ribosomal_bL9_C"/>
</dbReference>
<protein>
    <recommendedName>
        <fullName evidence="6">Large ribosomal subunit protein bL9</fullName>
    </recommendedName>
    <alternativeName>
        <fullName evidence="7">50S ribosomal protein L9</fullName>
    </alternativeName>
</protein>
<dbReference type="GO" id="GO:0006412">
    <property type="term" value="P:translation"/>
    <property type="evidence" value="ECO:0007669"/>
    <property type="project" value="InterPro"/>
</dbReference>
<dbReference type="EMBL" id="CP007563">
    <property type="protein sequence ID" value="AJF24066.1"/>
    <property type="molecule type" value="Genomic_DNA"/>
</dbReference>
<dbReference type="InterPro" id="IPR020594">
    <property type="entry name" value="Ribosomal_bL9_bac/chp"/>
</dbReference>
<name>A0AAU8RPU8_9GAMM</name>
<dbReference type="InterPro" id="IPR009027">
    <property type="entry name" value="Ribosomal_bL9/RNase_H1_N"/>
</dbReference>
<evidence type="ECO:0000313" key="10">
    <source>
        <dbReference type="EMBL" id="AJF24066.1"/>
    </source>
</evidence>
<evidence type="ECO:0000256" key="3">
    <source>
        <dbReference type="ARBA" id="ARBA00022884"/>
    </source>
</evidence>
<evidence type="ECO:0000313" key="11">
    <source>
        <dbReference type="Proteomes" id="UP000031624"/>
    </source>
</evidence>
<evidence type="ECO:0000256" key="4">
    <source>
        <dbReference type="ARBA" id="ARBA00022980"/>
    </source>
</evidence>
<proteinExistence type="inferred from homology"/>
<dbReference type="SUPFAM" id="SSF55658">
    <property type="entry name" value="L9 N-domain-like"/>
    <property type="match status" value="1"/>
</dbReference>
<dbReference type="KEGG" id="paly:O3E_00745"/>
<dbReference type="SUPFAM" id="SSF55653">
    <property type="entry name" value="Ribosomal protein L9 C-domain"/>
    <property type="match status" value="1"/>
</dbReference>
<evidence type="ECO:0000259" key="8">
    <source>
        <dbReference type="Pfam" id="PF01281"/>
    </source>
</evidence>
<dbReference type="InterPro" id="IPR000244">
    <property type="entry name" value="Ribosomal_bL9"/>
</dbReference>
<dbReference type="Pfam" id="PF01281">
    <property type="entry name" value="Ribosomal_L9_N"/>
    <property type="match status" value="1"/>
</dbReference>
<feature type="domain" description="Large ribosomal subunit protein bL9 C-terminal" evidence="9">
    <location>
        <begin position="64"/>
        <end position="139"/>
    </location>
</feature>
<dbReference type="InterPro" id="IPR020070">
    <property type="entry name" value="Ribosomal_bL9_N"/>
</dbReference>
<keyword evidence="3" id="KW-0694">RNA-binding</keyword>
<dbReference type="GO" id="GO:0019843">
    <property type="term" value="F:rRNA binding"/>
    <property type="evidence" value="ECO:0007669"/>
    <property type="project" value="UniProtKB-KW"/>
</dbReference>
<keyword evidence="5" id="KW-0687">Ribonucleoprotein</keyword>
<evidence type="ECO:0000256" key="7">
    <source>
        <dbReference type="ARBA" id="ARBA00035456"/>
    </source>
</evidence>
<dbReference type="Proteomes" id="UP000031624">
    <property type="component" value="Chromosome"/>
</dbReference>
<comment type="similarity">
    <text evidence="1">Belongs to the bacterial ribosomal protein bL9 family.</text>
</comment>
<dbReference type="GO" id="GO:0005840">
    <property type="term" value="C:ribosome"/>
    <property type="evidence" value="ECO:0007669"/>
    <property type="project" value="UniProtKB-KW"/>
</dbReference>
<dbReference type="GO" id="GO:1990904">
    <property type="term" value="C:ribonucleoprotein complex"/>
    <property type="evidence" value="ECO:0007669"/>
    <property type="project" value="UniProtKB-KW"/>
</dbReference>
<dbReference type="InterPro" id="IPR036791">
    <property type="entry name" value="Ribosomal_bL9_C_sf"/>
</dbReference>
<keyword evidence="2" id="KW-0699">rRNA-binding</keyword>
<dbReference type="Gene3D" id="3.10.430.100">
    <property type="entry name" value="Ribosomal protein L9, C-terminal domain"/>
    <property type="match status" value="1"/>
</dbReference>
<evidence type="ECO:0000256" key="2">
    <source>
        <dbReference type="ARBA" id="ARBA00022730"/>
    </source>
</evidence>
<dbReference type="GO" id="GO:0003735">
    <property type="term" value="F:structural constituent of ribosome"/>
    <property type="evidence" value="ECO:0007669"/>
    <property type="project" value="InterPro"/>
</dbReference>
<dbReference type="AlphaFoldDB" id="A0AAU8RPU8"/>
<feature type="domain" description="Ribosomal protein L9" evidence="8">
    <location>
        <begin position="1"/>
        <end position="46"/>
    </location>
</feature>
<reference evidence="10 11" key="1">
    <citation type="submission" date="2014-04" db="EMBL/GenBank/DDBJ databases">
        <title>Genome reduction and metabolic complementation of the dual endosymbionts in the whitefly Bemisia tabaci.</title>
        <authorList>
            <person name="Rao Q."/>
            <person name="Rollat-Farnier P.-A."/>
            <person name="Zhang Z.-X."/>
            <person name="Santos-Garcia D."/>
            <person name="Silva F.J."/>
            <person name="Moya A."/>
            <person name="Zhu D.-T."/>
            <person name="Klein C.C."/>
            <person name="Vavre F."/>
            <person name="Sagot M.-F."/>
            <person name="Liu S.-S."/>
            <person name="Mouton L."/>
            <person name="Wang X.-W."/>
        </authorList>
    </citation>
    <scope>NUCLEOTIDE SEQUENCE [LARGE SCALE GENOMIC DNA]</scope>
    <source>
        <strain evidence="10 11">BT-Q</strain>
    </source>
</reference>
<evidence type="ECO:0000259" key="9">
    <source>
        <dbReference type="Pfam" id="PF03948"/>
    </source>
</evidence>
<dbReference type="Pfam" id="PF03948">
    <property type="entry name" value="Ribosomal_L9_C"/>
    <property type="match status" value="1"/>
</dbReference>